<dbReference type="PANTHER" id="PTHR12064">
    <property type="entry name" value="METAL TRANSPORTER CNNM"/>
    <property type="match status" value="1"/>
</dbReference>
<feature type="domain" description="CNNM transmembrane" evidence="3">
    <location>
        <begin position="4"/>
        <end position="181"/>
    </location>
</feature>
<keyword evidence="1 2" id="KW-1133">Transmembrane helix</keyword>
<dbReference type="EMBL" id="FOSN01000060">
    <property type="protein sequence ID" value="SFK91794.1"/>
    <property type="molecule type" value="Genomic_DNA"/>
</dbReference>
<dbReference type="PROSITE" id="PS51846">
    <property type="entry name" value="CNNM"/>
    <property type="match status" value="1"/>
</dbReference>
<feature type="transmembrane region" description="Helical" evidence="2">
    <location>
        <begin position="63"/>
        <end position="82"/>
    </location>
</feature>
<dbReference type="OrthoDB" id="5470682at2"/>
<feature type="transmembrane region" description="Helical" evidence="2">
    <location>
        <begin position="88"/>
        <end position="108"/>
    </location>
</feature>
<dbReference type="AlphaFoldDB" id="A0A1I4DD94"/>
<dbReference type="PANTHER" id="PTHR12064:SF94">
    <property type="entry name" value="UNEXTENDED PROTEIN"/>
    <property type="match status" value="1"/>
</dbReference>
<dbReference type="Proteomes" id="UP000198755">
    <property type="component" value="Unassembled WGS sequence"/>
</dbReference>
<accession>A0A1I4DD94</accession>
<dbReference type="GO" id="GO:0010960">
    <property type="term" value="P:magnesium ion homeostasis"/>
    <property type="evidence" value="ECO:0007669"/>
    <property type="project" value="InterPro"/>
</dbReference>
<evidence type="ECO:0000256" key="1">
    <source>
        <dbReference type="PROSITE-ProRule" id="PRU01193"/>
    </source>
</evidence>
<reference evidence="4 5" key="1">
    <citation type="submission" date="2016-10" db="EMBL/GenBank/DDBJ databases">
        <authorList>
            <person name="de Groot N.N."/>
        </authorList>
    </citation>
    <scope>NUCLEOTIDE SEQUENCE [LARGE SCALE GENOMIC DNA]</scope>
    <source>
        <strain evidence="4 5">NE2</strain>
    </source>
</reference>
<dbReference type="InterPro" id="IPR045095">
    <property type="entry name" value="ACDP"/>
</dbReference>
<sequence>MFHILNTNAAPWLGIAFCIMQTALFSGLNLALFSVSKLRLEVEAAGGNASAAKVLELRVNSNFTLATILWGNVATNVLLTLLSESVLAGVGAFVFSTIVITLLGEIIPQAYFSRNAVRMAAKFASFLKFYQLMLFVVAKPTALILDWWLGPESITLLRERDFRVLLSKHMEAEGTDVSRLEGTGAMNFLDLDDIGVLDEGELVDPHSVIALPIVNGWPVFPTFERMPTDPFLRRLDASGRKWVIFVDDSDAPHIVLNAHHFLRDVLFNEVSVGPEPYWHRPIVVTDMRTRLGSVIGLMQTKPEQPGDDVIEHDLILVWGKQKRIITGADLLGRLLRGITHGTLTTSSISK</sequence>
<keyword evidence="1 2" id="KW-0472">Membrane</keyword>
<dbReference type="Pfam" id="PF01595">
    <property type="entry name" value="CNNM"/>
    <property type="match status" value="1"/>
</dbReference>
<dbReference type="RefSeq" id="WP_091686902.1">
    <property type="nucleotide sequence ID" value="NZ_FOSN01000060.1"/>
</dbReference>
<dbReference type="InterPro" id="IPR002550">
    <property type="entry name" value="CNNM"/>
</dbReference>
<gene>
    <name evidence="4" type="ORF">SAMN05444581_1602</name>
</gene>
<name>A0A1I4DD94_9HYPH</name>
<dbReference type="GO" id="GO:0016020">
    <property type="term" value="C:membrane"/>
    <property type="evidence" value="ECO:0007669"/>
    <property type="project" value="UniProtKB-UniRule"/>
</dbReference>
<feature type="transmembrane region" description="Helical" evidence="2">
    <location>
        <begin position="12"/>
        <end position="33"/>
    </location>
</feature>
<organism evidence="4 5">
    <name type="scientific">Methylocapsa palsarum</name>
    <dbReference type="NCBI Taxonomy" id="1612308"/>
    <lineage>
        <taxon>Bacteria</taxon>
        <taxon>Pseudomonadati</taxon>
        <taxon>Pseudomonadota</taxon>
        <taxon>Alphaproteobacteria</taxon>
        <taxon>Hyphomicrobiales</taxon>
        <taxon>Beijerinckiaceae</taxon>
        <taxon>Methylocapsa</taxon>
    </lineage>
</organism>
<evidence type="ECO:0000313" key="4">
    <source>
        <dbReference type="EMBL" id="SFK91794.1"/>
    </source>
</evidence>
<evidence type="ECO:0000256" key="2">
    <source>
        <dbReference type="SAM" id="Phobius"/>
    </source>
</evidence>
<evidence type="ECO:0000259" key="3">
    <source>
        <dbReference type="PROSITE" id="PS51846"/>
    </source>
</evidence>
<keyword evidence="1 2" id="KW-0812">Transmembrane</keyword>
<proteinExistence type="predicted"/>
<keyword evidence="5" id="KW-1185">Reference proteome</keyword>
<evidence type="ECO:0000313" key="5">
    <source>
        <dbReference type="Proteomes" id="UP000198755"/>
    </source>
</evidence>
<protein>
    <recommendedName>
        <fullName evidence="3">CNNM transmembrane domain-containing protein</fullName>
    </recommendedName>
</protein>
<feature type="transmembrane region" description="Helical" evidence="2">
    <location>
        <begin position="129"/>
        <end position="149"/>
    </location>
</feature>
<dbReference type="STRING" id="1612308.SAMN05444581_1602"/>